<dbReference type="OrthoDB" id="2253165at2"/>
<feature type="region of interest" description="Disordered" evidence="1">
    <location>
        <begin position="228"/>
        <end position="317"/>
    </location>
</feature>
<dbReference type="KEGG" id="wei:EQG49_07795"/>
<feature type="transmembrane region" description="Helical" evidence="2">
    <location>
        <begin position="1845"/>
        <end position="1867"/>
    </location>
</feature>
<organism evidence="5 6">
    <name type="scientific">Periweissella cryptocerci</name>
    <dbReference type="NCBI Taxonomy" id="2506420"/>
    <lineage>
        <taxon>Bacteria</taxon>
        <taxon>Bacillati</taxon>
        <taxon>Bacillota</taxon>
        <taxon>Bacilli</taxon>
        <taxon>Lactobacillales</taxon>
        <taxon>Lactobacillaceae</taxon>
        <taxon>Periweissella</taxon>
    </lineage>
</organism>
<accession>A0A4P6YUH2</accession>
<dbReference type="RefSeq" id="WP_133363448.1">
    <property type="nucleotide sequence ID" value="NZ_CP037940.1"/>
</dbReference>
<keyword evidence="2" id="KW-0472">Membrane</keyword>
<dbReference type="EMBL" id="CP037940">
    <property type="protein sequence ID" value="QBO36371.1"/>
    <property type="molecule type" value="Genomic_DNA"/>
</dbReference>
<protein>
    <submittedName>
        <fullName evidence="5">Cna B-type domain-containing protein</fullName>
    </submittedName>
</protein>
<dbReference type="Gene3D" id="2.60.40.10">
    <property type="entry name" value="Immunoglobulins"/>
    <property type="match status" value="1"/>
</dbReference>
<evidence type="ECO:0000259" key="3">
    <source>
        <dbReference type="Pfam" id="PF05738"/>
    </source>
</evidence>
<dbReference type="Gene3D" id="2.60.40.1140">
    <property type="entry name" value="Collagen-binding surface protein Cna, B-type domain"/>
    <property type="match status" value="2"/>
</dbReference>
<name>A0A4P6YUH2_9LACO</name>
<dbReference type="Pfam" id="PF17802">
    <property type="entry name" value="SpaA"/>
    <property type="match status" value="1"/>
</dbReference>
<reference evidence="6" key="1">
    <citation type="submission" date="2019-03" db="EMBL/GenBank/DDBJ databases">
        <title>Weissella sp. 26KH-42 Genome sequencing.</title>
        <authorList>
            <person name="Heo J."/>
            <person name="Kim S.-J."/>
            <person name="Kim J.-S."/>
            <person name="Hong S.-B."/>
            <person name="Kwon S.-W."/>
        </authorList>
    </citation>
    <scope>NUCLEOTIDE SEQUENCE [LARGE SCALE GENOMIC DNA]</scope>
    <source>
        <strain evidence="6">26KH-42</strain>
    </source>
</reference>
<evidence type="ECO:0000256" key="1">
    <source>
        <dbReference type="SAM" id="MobiDB-lite"/>
    </source>
</evidence>
<evidence type="ECO:0000259" key="4">
    <source>
        <dbReference type="Pfam" id="PF17802"/>
    </source>
</evidence>
<sequence>MKKHRKKLIGLAMLVVIVVATIMSPLTSLLAKATEQIKADQTEVLIGESEKDKKKGIEFKVQHEFDTKENKIKWTATFSSKKSDNPRLFSLDIKPTDKNIVLDDYKLNGEDPQASLVDGKPIIQKDASDVTSSEDDNTMPAATVKAEDATEEVLNQTLQAENVETKKKSSYLYIDAPSKDKQEFEITFTTDISADIDEQSLNFTPSLLEYEDDEAAELNIDGQEILPLDADAEGNDKPIKTYEVTAQRPTEIEEKEETAAIAEEPAKADEDASPTKADDTKTEAPKADDTKKATKAKGPSSRTTTPNLPDLSEKESVKQIRILSTERTTDASKFNYQLSTGSTTTQLIREYTNNLSVATLTGVNGTGNSTVDNLATPSANGGMTIVKLTNAHDSNTTGNAMRRYYNLRDFAPNTVNVGDDAEAMRQKQHELFVEFWPRTNNGNGSVNQYNWMLPDAGNPGASVTASYNNVGIYVDNDGVSRQMGAIMTLSNIVPTSAANGTTRPSILIPGSLFSGIRYYNIQSLDVELKFYQTTNGKAITKDAAGNSVDVDENASLTKLLDVQMPTALGTDAPTLASWLTFGSLNNYTNLTGNTAASQANGNGTGINRAGVTYAESVGKLQKDAAGNVSVITNVDEGSDISTAVPSIGTLVRQVTNQASTPDINGGSRGLWTSIMNGTGNTNNQYVGMWYSTANGNWNKPGSGENAYNLSQPGNFGDFFGSGDFDRAAVSFQIVGSSNSFRLKGSSGDTWAVLSSGYTRPIEPANPYKTVSSAIRPGTNGEVHGDNAVKTTGIEYIRGTRQAVQYAAGSQGATSLTAVPGGWGNNPDVAVGANIYRWKRTTIQAPNSNTNYYIYERGNVAGQNPTSYVNVHVSTTTQNAPGTVGSITPTAPTAGWSADAIDWDKVNDNSTDYLWVRTTQTRSSAAPVQQINVYPINEVGPRGDANTPNPNTYTYDNYNVWNDGELLYRNNATPDLGDSTPFYYDIHQPTYLNPDDSIAKPHAITMYDLLPVGLTPARTTNTPIKGSFTATSDGRVYSGKDIYDKLLALNKLEKDQQGAALEEVYSLLFNTTQLGISGGSENNADRWTPQSSTSWPVGNQANMATLWTTNADRSATTPVAYGSDEVAYRSDPRVIAVDMGTEDEPEVRYLVIWAMTFYEISQLKFNGDSFIYRMPVVAQSEHMPNKDEWYDFENNASVRFDLSDANAQWHWQGTTEPVLSRYSYNGNEPTDLTDLKINKEWVDANDALSIPNRGTSLGFNVYGHVPDPDDSNKDKLVYTRENVQVTPPGVDVTKQQIWTTTVSQLPKYWYAADDTNNERPIRIIYTAKENVPDGFTLVAESDNKEEVGHEITVTNRPSNDVSSILVRKTWNDNNSATRPNELTFVLYQNGREIDRVTLNKSQTNPNAADYVKLDEFGRWLYAFKDLPRADALTWQPYTYTVDEVLPEGYTNTARDHAILTEGDYTDRFDFTNTPTTPSDSTMQLQGIKRWAGQTSLPESLTSLTVRLYGYITIPASNGTPQQRVRINLNPRGSSTGAWIASPANDNLATPNIDESAMQVSNGQTPPGSAHELVVQRTGQGAVWQYTFINPNSNPTYTNSWPKQVQYSGRTYPVTYEIEENVPAGYELLSNTGGYTDANQNVWQFDLLNNVRQTATTNIRLWKIDKDSEAVMSNVRFRLEYYDYGDKVWKERQAGSTGEEGNIKNGIFDYSSLAAGTYRLYEEQTNTDYTHLKGVVYFNLLRENATTVRLDRRADHRMFVDVDGIQKDKLIPINTADIERFGTGDGLGSFASATNPADIHTTKWIDTTGSGNNVASEWNYAQLLTDSTNQIEIRLKNRKPLLMPRTGGIGILIFIVLGATLAAGGGYYFHKRRQVKPAKNVLADRNN</sequence>
<dbReference type="InterPro" id="IPR041033">
    <property type="entry name" value="SpaA_PFL_dom_1"/>
</dbReference>
<evidence type="ECO:0000313" key="5">
    <source>
        <dbReference type="EMBL" id="QBO36371.1"/>
    </source>
</evidence>
<feature type="compositionally biased region" description="Basic and acidic residues" evidence="1">
    <location>
        <begin position="276"/>
        <end position="292"/>
    </location>
</feature>
<evidence type="ECO:0000256" key="2">
    <source>
        <dbReference type="SAM" id="Phobius"/>
    </source>
</evidence>
<keyword evidence="2" id="KW-0812">Transmembrane</keyword>
<feature type="domain" description="CNA-B" evidence="3">
    <location>
        <begin position="1364"/>
        <end position="1452"/>
    </location>
</feature>
<feature type="domain" description="SpaA-like prealbumin fold" evidence="4">
    <location>
        <begin position="1656"/>
        <end position="1746"/>
    </location>
</feature>
<dbReference type="NCBIfam" id="TIGR01167">
    <property type="entry name" value="LPXTG_anchor"/>
    <property type="match status" value="1"/>
</dbReference>
<evidence type="ECO:0000313" key="6">
    <source>
        <dbReference type="Proteomes" id="UP000292886"/>
    </source>
</evidence>
<proteinExistence type="predicted"/>
<dbReference type="InterPro" id="IPR013783">
    <property type="entry name" value="Ig-like_fold"/>
</dbReference>
<dbReference type="InterPro" id="IPR008454">
    <property type="entry name" value="Collagen-bd_Cna-like_B-typ_dom"/>
</dbReference>
<dbReference type="Proteomes" id="UP000292886">
    <property type="component" value="Chromosome"/>
</dbReference>
<keyword evidence="6" id="KW-1185">Reference proteome</keyword>
<dbReference type="CDD" id="cd00222">
    <property type="entry name" value="CollagenBindB"/>
    <property type="match status" value="1"/>
</dbReference>
<dbReference type="Pfam" id="PF05738">
    <property type="entry name" value="Cna_B"/>
    <property type="match status" value="1"/>
</dbReference>
<gene>
    <name evidence="5" type="ORF">EQG49_07795</name>
</gene>
<keyword evidence="2" id="KW-1133">Transmembrane helix</keyword>
<dbReference type="SUPFAM" id="SSF49478">
    <property type="entry name" value="Cna protein B-type domain"/>
    <property type="match status" value="1"/>
</dbReference>